<dbReference type="HOGENOM" id="CLU_017536_1_0_11"/>
<keyword evidence="2" id="KW-0812">Transmembrane</keyword>
<feature type="transmembrane region" description="Helical" evidence="2">
    <location>
        <begin position="551"/>
        <end position="570"/>
    </location>
</feature>
<feature type="transmembrane region" description="Helical" evidence="2">
    <location>
        <begin position="395"/>
        <end position="415"/>
    </location>
</feature>
<evidence type="ECO:0000313" key="6">
    <source>
        <dbReference type="Proteomes" id="UP000215043"/>
    </source>
</evidence>
<accession>A0A099D5A5</accession>
<feature type="transmembrane region" description="Helical" evidence="2">
    <location>
        <begin position="288"/>
        <end position="311"/>
    </location>
</feature>
<dbReference type="Proteomes" id="UP000029737">
    <property type="component" value="Unassembled WGS sequence"/>
</dbReference>
<evidence type="ECO:0000313" key="4">
    <source>
        <dbReference type="EMBL" id="KGI81111.1"/>
    </source>
</evidence>
<feature type="transmembrane region" description="Helical" evidence="2">
    <location>
        <begin position="213"/>
        <end position="230"/>
    </location>
</feature>
<gene>
    <name evidence="3" type="ORF">CDG81_12580</name>
    <name evidence="4" type="ORF">IL38_12665</name>
</gene>
<feature type="transmembrane region" description="Helical" evidence="2">
    <location>
        <begin position="131"/>
        <end position="150"/>
    </location>
</feature>
<sequence>MSEPEHPTLEAVAEELTEVSRRLDRLAGAVRLQTNPPAPHFPGEQRLPEPPAAAPPPPSGVAPSPTGSTWHAPPVPGQGAVPGEEWRPTDSRPVGHGWTPSRLLAWIGGAVTLLGVVLLLVLAVQRGWLGPVTRVLGGAGLGVVLLAAAFRVRGGPGGTSGSYALAATGFAALYLDVMAATVLYDYLSVFGGLTAGFVIAGGGLLLSDRWRAQPVAVGVVAGCAVCAPLVTGEPNAVLVGFLALLHLVATPVQLRHGWRQLAGVAALPVVIAAVLADVWAMLTATDHLAVVLVVSAASLLGVVVATFTSVLRPEDNTATAALVAAPVPVLLATPLLQRPFAAALAAGVAAALAVLWGSRFVLNWRDRLPAEFTTAAGGIAAVAAVQSTMTSLDASAWATALLCEALLLTLGALWLRGPGVLLGALCYATLGTVMALYHDIPPRHLVLVSHSAGAAGVLVGALTALVAVAIPIAGVRLGVLSRPPAAKPLWSLAGVLVLYGTASATMALVSLFQPDRSGFLLGHVSITLSWVVVAIALLLRGIRLTSLRVAGMVLLPVALTKLFLFDLAALDGFARVVAFLCTGLVLLAAGVRYARSVSTDSTAG</sequence>
<dbReference type="eggNOG" id="COG5373">
    <property type="taxonomic scope" value="Bacteria"/>
</dbReference>
<proteinExistence type="predicted"/>
<feature type="compositionally biased region" description="Pro residues" evidence="1">
    <location>
        <begin position="48"/>
        <end position="60"/>
    </location>
</feature>
<evidence type="ECO:0000256" key="1">
    <source>
        <dbReference type="SAM" id="MobiDB-lite"/>
    </source>
</evidence>
<dbReference type="EMBL" id="JPMV01000021">
    <property type="protein sequence ID" value="KGI81111.1"/>
    <property type="molecule type" value="Genomic_DNA"/>
</dbReference>
<dbReference type="RefSeq" id="WP_043573580.1">
    <property type="nucleotide sequence ID" value="NZ_CP022752.1"/>
</dbReference>
<dbReference type="AlphaFoldDB" id="A0A099D5A5"/>
<feature type="transmembrane region" description="Helical" evidence="2">
    <location>
        <begin position="342"/>
        <end position="362"/>
    </location>
</feature>
<feature type="transmembrane region" description="Helical" evidence="2">
    <location>
        <begin position="576"/>
        <end position="594"/>
    </location>
</feature>
<feature type="transmembrane region" description="Helical" evidence="2">
    <location>
        <begin position="261"/>
        <end position="282"/>
    </location>
</feature>
<keyword evidence="5" id="KW-1185">Reference proteome</keyword>
<evidence type="ECO:0000313" key="5">
    <source>
        <dbReference type="Proteomes" id="UP000029737"/>
    </source>
</evidence>
<feature type="transmembrane region" description="Helical" evidence="2">
    <location>
        <begin position="518"/>
        <end position="539"/>
    </location>
</feature>
<feature type="transmembrane region" description="Helical" evidence="2">
    <location>
        <begin position="162"/>
        <end position="180"/>
    </location>
</feature>
<keyword evidence="2" id="KW-0472">Membrane</keyword>
<dbReference type="KEGG" id="aey:CDG81_12580"/>
<reference evidence="4 5" key="1">
    <citation type="journal article" date="2014" name="PLoS ONE">
        <title>Identification and Characterization of a New Erythromycin Biosynthetic Gene Cluster in Actinopolyspora erythraea YIM90600, a Novel Erythronolide-Producing Halophilic Actinomycete Isolated from Salt Field.</title>
        <authorList>
            <person name="Chen D."/>
            <person name="Feng J."/>
            <person name="Huang L."/>
            <person name="Zhang Q."/>
            <person name="Wu J."/>
            <person name="Zhu X."/>
            <person name="Duan Y."/>
            <person name="Xu Z."/>
        </authorList>
    </citation>
    <scope>NUCLEOTIDE SEQUENCE [LARGE SCALE GENOMIC DNA]</scope>
    <source>
        <strain evidence="4 5">YIM90600</strain>
    </source>
</reference>
<evidence type="ECO:0000256" key="2">
    <source>
        <dbReference type="SAM" id="Phobius"/>
    </source>
</evidence>
<feature type="transmembrane region" description="Helical" evidence="2">
    <location>
        <begin position="186"/>
        <end position="206"/>
    </location>
</feature>
<feature type="region of interest" description="Disordered" evidence="1">
    <location>
        <begin position="27"/>
        <end position="94"/>
    </location>
</feature>
<name>A0A099D5A5_9ACTN</name>
<dbReference type="OrthoDB" id="5172420at2"/>
<dbReference type="PANTHER" id="PTHR38434:SF1">
    <property type="entry name" value="BLL2549 PROTEIN"/>
    <property type="match status" value="1"/>
</dbReference>
<protein>
    <submittedName>
        <fullName evidence="3">DUF2339 domain-containing protein</fullName>
    </submittedName>
</protein>
<dbReference type="Proteomes" id="UP000215043">
    <property type="component" value="Chromosome"/>
</dbReference>
<feature type="transmembrane region" description="Helical" evidence="2">
    <location>
        <begin position="489"/>
        <end position="512"/>
    </location>
</feature>
<dbReference type="Pfam" id="PF10101">
    <property type="entry name" value="DUF2339"/>
    <property type="match status" value="2"/>
</dbReference>
<feature type="transmembrane region" description="Helical" evidence="2">
    <location>
        <begin position="103"/>
        <end position="125"/>
    </location>
</feature>
<dbReference type="InterPro" id="IPR019286">
    <property type="entry name" value="DUF2339_TM"/>
</dbReference>
<feature type="transmembrane region" description="Helical" evidence="2">
    <location>
        <begin position="420"/>
        <end position="440"/>
    </location>
</feature>
<feature type="transmembrane region" description="Helical" evidence="2">
    <location>
        <begin position="318"/>
        <end position="336"/>
    </location>
</feature>
<keyword evidence="2" id="KW-1133">Transmembrane helix</keyword>
<reference evidence="3 6" key="2">
    <citation type="submission" date="2017-08" db="EMBL/GenBank/DDBJ databases">
        <title>The complete genome sequence of moderately halophilic actinomycete Actinopolyspora erythraea YIM 90600, the producer of novel erythromycin, novel actinopolysporins A-C and tubercidin.</title>
        <authorList>
            <person name="Yin M."/>
            <person name="Tang S."/>
        </authorList>
    </citation>
    <scope>NUCLEOTIDE SEQUENCE [LARGE SCALE GENOMIC DNA]</scope>
    <source>
        <strain evidence="3 6">YIM 90600</strain>
    </source>
</reference>
<evidence type="ECO:0000313" key="3">
    <source>
        <dbReference type="EMBL" id="ASU78983.1"/>
    </source>
</evidence>
<dbReference type="EMBL" id="CP022752">
    <property type="protein sequence ID" value="ASU78983.1"/>
    <property type="molecule type" value="Genomic_DNA"/>
</dbReference>
<dbReference type="PANTHER" id="PTHR38434">
    <property type="entry name" value="BLL2549 PROTEIN"/>
    <property type="match status" value="1"/>
</dbReference>
<organism evidence="3 6">
    <name type="scientific">Actinopolyspora erythraea</name>
    <dbReference type="NCBI Taxonomy" id="414996"/>
    <lineage>
        <taxon>Bacteria</taxon>
        <taxon>Bacillati</taxon>
        <taxon>Actinomycetota</taxon>
        <taxon>Actinomycetes</taxon>
        <taxon>Actinopolysporales</taxon>
        <taxon>Actinopolysporaceae</taxon>
        <taxon>Actinopolyspora</taxon>
    </lineage>
</organism>
<feature type="transmembrane region" description="Helical" evidence="2">
    <location>
        <begin position="369"/>
        <end position="389"/>
    </location>
</feature>
<feature type="transmembrane region" description="Helical" evidence="2">
    <location>
        <begin position="452"/>
        <end position="477"/>
    </location>
</feature>